<gene>
    <name evidence="2" type="ORF">QTO34_004779</name>
</gene>
<accession>A0AA40HQN1</accession>
<dbReference type="EMBL" id="JAULJE010000014">
    <property type="protein sequence ID" value="KAK1335195.1"/>
    <property type="molecule type" value="Genomic_DNA"/>
</dbReference>
<feature type="compositionally biased region" description="Polar residues" evidence="1">
    <location>
        <begin position="163"/>
        <end position="174"/>
    </location>
</feature>
<dbReference type="Proteomes" id="UP001177744">
    <property type="component" value="Unassembled WGS sequence"/>
</dbReference>
<keyword evidence="3" id="KW-1185">Reference proteome</keyword>
<feature type="compositionally biased region" description="Low complexity" evidence="1">
    <location>
        <begin position="208"/>
        <end position="219"/>
    </location>
</feature>
<evidence type="ECO:0000313" key="2">
    <source>
        <dbReference type="EMBL" id="KAK1335195.1"/>
    </source>
</evidence>
<feature type="region of interest" description="Disordered" evidence="1">
    <location>
        <begin position="107"/>
        <end position="241"/>
    </location>
</feature>
<proteinExistence type="predicted"/>
<protein>
    <submittedName>
        <fullName evidence="2">Uncharacterized protein</fullName>
    </submittedName>
</protein>
<organism evidence="2 3">
    <name type="scientific">Cnephaeus nilssonii</name>
    <name type="common">Northern bat</name>
    <name type="synonym">Eptesicus nilssonii</name>
    <dbReference type="NCBI Taxonomy" id="3371016"/>
    <lineage>
        <taxon>Eukaryota</taxon>
        <taxon>Metazoa</taxon>
        <taxon>Chordata</taxon>
        <taxon>Craniata</taxon>
        <taxon>Vertebrata</taxon>
        <taxon>Euteleostomi</taxon>
        <taxon>Mammalia</taxon>
        <taxon>Eutheria</taxon>
        <taxon>Laurasiatheria</taxon>
        <taxon>Chiroptera</taxon>
        <taxon>Yangochiroptera</taxon>
        <taxon>Vespertilionidae</taxon>
        <taxon>Cnephaeus</taxon>
    </lineage>
</organism>
<evidence type="ECO:0000256" key="1">
    <source>
        <dbReference type="SAM" id="MobiDB-lite"/>
    </source>
</evidence>
<feature type="compositionally biased region" description="Low complexity" evidence="1">
    <location>
        <begin position="186"/>
        <end position="201"/>
    </location>
</feature>
<comment type="caution">
    <text evidence="2">The sequence shown here is derived from an EMBL/GenBank/DDBJ whole genome shotgun (WGS) entry which is preliminary data.</text>
</comment>
<feature type="compositionally biased region" description="Polar residues" evidence="1">
    <location>
        <begin position="126"/>
        <end position="136"/>
    </location>
</feature>
<sequence>MCCSCLDVLYCHLRGFPQPRLPRLTNGPYRLLVTWKTGLDERLLITPDTGLHDQSHPTPPAPPVATHGYDITGAEPPLPGPVTSITAPFDDVNFRCHVCLQLTPGDGGVLRRGSSLREDSKPQRVPPTSAQGSSCQGRGEVSPRDSFIGTRTLSDSRAPPPTITRNPGSGQFPATRQGGAPPPSLAPASPRFAAARTARPGAHPPPGAAALRALRSRSPQPEKETDPARPPARPLADMRLG</sequence>
<dbReference type="AlphaFoldDB" id="A0AA40HQN1"/>
<evidence type="ECO:0000313" key="3">
    <source>
        <dbReference type="Proteomes" id="UP001177744"/>
    </source>
</evidence>
<reference evidence="2" key="1">
    <citation type="submission" date="2023-06" db="EMBL/GenBank/DDBJ databases">
        <title>Reference genome for the Northern bat (Eptesicus nilssonii), a most northern bat species.</title>
        <authorList>
            <person name="Laine V.N."/>
            <person name="Pulliainen A.T."/>
            <person name="Lilley T.M."/>
        </authorList>
    </citation>
    <scope>NUCLEOTIDE SEQUENCE</scope>
    <source>
        <strain evidence="2">BLF_Eptnil</strain>
        <tissue evidence="2">Kidney</tissue>
    </source>
</reference>
<name>A0AA40HQN1_CNENI</name>